<evidence type="ECO:0000256" key="7">
    <source>
        <dbReference type="SAM" id="MobiDB-lite"/>
    </source>
</evidence>
<dbReference type="PROSITE" id="PS00018">
    <property type="entry name" value="EF_HAND_1"/>
    <property type="match status" value="2"/>
</dbReference>
<evidence type="ECO:0000256" key="3">
    <source>
        <dbReference type="ARBA" id="ARBA00022840"/>
    </source>
</evidence>
<dbReference type="PROSITE" id="PS00411">
    <property type="entry name" value="KINESIN_MOTOR_1"/>
    <property type="match status" value="1"/>
</dbReference>
<feature type="region of interest" description="Disordered" evidence="7">
    <location>
        <begin position="1"/>
        <end position="28"/>
    </location>
</feature>
<dbReference type="GO" id="GO:0003777">
    <property type="term" value="F:microtubule motor activity"/>
    <property type="evidence" value="ECO:0007669"/>
    <property type="project" value="InterPro"/>
</dbReference>
<protein>
    <recommendedName>
        <fullName evidence="5">Kinesin-like protein</fullName>
    </recommendedName>
</protein>
<dbReference type="InterPro" id="IPR018247">
    <property type="entry name" value="EF_Hand_1_Ca_BS"/>
</dbReference>
<dbReference type="GO" id="GO:0005874">
    <property type="term" value="C:microtubule"/>
    <property type="evidence" value="ECO:0007669"/>
    <property type="project" value="UniProtKB-KW"/>
</dbReference>
<dbReference type="Gene3D" id="1.10.238.10">
    <property type="entry name" value="EF-hand"/>
    <property type="match status" value="1"/>
</dbReference>
<dbReference type="eggNOG" id="KOG0239">
    <property type="taxonomic scope" value="Eukaryota"/>
</dbReference>
<evidence type="ECO:0000259" key="9">
    <source>
        <dbReference type="PROSITE" id="PS50222"/>
    </source>
</evidence>
<keyword evidence="11" id="KW-1185">Reference proteome</keyword>
<dbReference type="Pfam" id="PF13499">
    <property type="entry name" value="EF-hand_7"/>
    <property type="match status" value="1"/>
</dbReference>
<accession>F2U0P1</accession>
<dbReference type="InParanoid" id="F2U0P1"/>
<dbReference type="STRING" id="946362.F2U0P1"/>
<dbReference type="Gene3D" id="2.20.70.10">
    <property type="match status" value="1"/>
</dbReference>
<evidence type="ECO:0000256" key="2">
    <source>
        <dbReference type="ARBA" id="ARBA00022837"/>
    </source>
</evidence>
<keyword evidence="1 4" id="KW-0547">Nucleotide-binding</keyword>
<evidence type="ECO:0000259" key="8">
    <source>
        <dbReference type="PROSITE" id="PS50067"/>
    </source>
</evidence>
<dbReference type="InterPro" id="IPR001752">
    <property type="entry name" value="Kinesin_motor_dom"/>
</dbReference>
<keyword evidence="5" id="KW-0493">Microtubule</keyword>
<evidence type="ECO:0000256" key="6">
    <source>
        <dbReference type="SAM" id="Coils"/>
    </source>
</evidence>
<dbReference type="SUPFAM" id="SSF52540">
    <property type="entry name" value="P-loop containing nucleoside triphosphate hydrolases"/>
    <property type="match status" value="1"/>
</dbReference>
<dbReference type="GO" id="GO:0007018">
    <property type="term" value="P:microtubule-based movement"/>
    <property type="evidence" value="ECO:0007669"/>
    <property type="project" value="InterPro"/>
</dbReference>
<comment type="similarity">
    <text evidence="4 5">Belongs to the TRAFAC class myosin-kinesin ATPase superfamily. Kinesin family.</text>
</comment>
<dbReference type="InterPro" id="IPR027640">
    <property type="entry name" value="Kinesin-like_fam"/>
</dbReference>
<keyword evidence="3 4" id="KW-0067">ATP-binding</keyword>
<dbReference type="EMBL" id="GL832958">
    <property type="protein sequence ID" value="EGD80969.1"/>
    <property type="molecule type" value="Genomic_DNA"/>
</dbReference>
<sequence length="880" mass="99552">MGSGASKDLSETSKARVKQSRTRAGAAGAGHSDYFHDICMIVFQNADADNNGVLDVDEFESVLSSDTLKLNLSKDEMEQIRRSADQDGDGKISYEEFIPVFKEVLTVIYQEKEEDWNDWCQLRDPRDGNVYYLNKRTGATQVERPHNFHEERVEIRSFEYVTLDDGSEVTTYVDDNGQRMYMDWDRQEWMPFPDEWYPQQPETEQALDETDARVGQYNHPTRGVLTTYLFENERNTRLYYDEDMGQWARMPLQWECDIPEVRAMLHDISESLPHWTNVNEQLLALRECNYNLPDAIAFGEINFPAQGGKGGNSKQGGALTLAAVERIAELERQVAEKDQQLNKLLEDKQHQESSAKRELVREKTRVEGEMMRRERFAADAEERIEKLMNTNNELRDKVRELESQLVTQQADADRLAQLEDQVASLGGDETGAKKKAKELANQLEQMRMENVALKLKVQEYKDKATDGAARADVLRDLQRQVANLKREQRQTQEELQGNIDTLVPMFSTAITHARGLLTNVHAQLDEVTAKYLKEQMQRKLLYNKVQELRGNIRVFCRVRRDDRGDCVFRFASDTEMEVKTLQGKTALVEFERCFGPSSTQEQVFADTKPIILSCVDGYNVCIIAYGQTGSGKTYTMMGPPNNPGVNRRAIQELFTLMGERKETEYKVQVSIMEVYNEKIFDLLTAERKKDLKLHSGPNGTYVGGLVEINATCEEDVLKAIETAEQHRSVGATLMNTDSSRSHLLLQLTVTAYNTISKATTVGKLTLVDLAGSERVSKTEASGERLVEAAAINKSLSALGQVFKSLATNSPHVPYRNSKLTHALQDSLGGDSKTAVFVNVSPLATNLSETHMTIKFGQGIRKIELGPATKHKKPGPPRPRK</sequence>
<dbReference type="PRINTS" id="PR00380">
    <property type="entry name" value="KINESINHEAVY"/>
</dbReference>
<organism evidence="11">
    <name type="scientific">Salpingoeca rosetta (strain ATCC 50818 / BSB-021)</name>
    <dbReference type="NCBI Taxonomy" id="946362"/>
    <lineage>
        <taxon>Eukaryota</taxon>
        <taxon>Choanoflagellata</taxon>
        <taxon>Craspedida</taxon>
        <taxon>Salpingoecidae</taxon>
        <taxon>Salpingoeca</taxon>
    </lineage>
</organism>
<proteinExistence type="inferred from homology"/>
<dbReference type="Gene3D" id="3.40.850.10">
    <property type="entry name" value="Kinesin motor domain"/>
    <property type="match status" value="1"/>
</dbReference>
<dbReference type="PROSITE" id="PS50067">
    <property type="entry name" value="KINESIN_MOTOR_2"/>
    <property type="match status" value="1"/>
</dbReference>
<dbReference type="GO" id="GO:0008017">
    <property type="term" value="F:microtubule binding"/>
    <property type="evidence" value="ECO:0007669"/>
    <property type="project" value="InterPro"/>
</dbReference>
<dbReference type="OrthoDB" id="3176171at2759"/>
<dbReference type="SMART" id="SM00129">
    <property type="entry name" value="KISc"/>
    <property type="match status" value="1"/>
</dbReference>
<dbReference type="RefSeq" id="XP_004997530.1">
    <property type="nucleotide sequence ID" value="XM_004997473.1"/>
</dbReference>
<dbReference type="InterPro" id="IPR002048">
    <property type="entry name" value="EF_hand_dom"/>
</dbReference>
<evidence type="ECO:0000256" key="4">
    <source>
        <dbReference type="PROSITE-ProRule" id="PRU00283"/>
    </source>
</evidence>
<evidence type="ECO:0000313" key="11">
    <source>
        <dbReference type="Proteomes" id="UP000007799"/>
    </source>
</evidence>
<evidence type="ECO:0000256" key="5">
    <source>
        <dbReference type="RuleBase" id="RU000394"/>
    </source>
</evidence>
<dbReference type="SMART" id="SM00054">
    <property type="entry name" value="EFh"/>
    <property type="match status" value="2"/>
</dbReference>
<dbReference type="InterPro" id="IPR036961">
    <property type="entry name" value="Kinesin_motor_dom_sf"/>
</dbReference>
<dbReference type="Proteomes" id="UP000007799">
    <property type="component" value="Unassembled WGS sequence"/>
</dbReference>
<dbReference type="PROSITE" id="PS50222">
    <property type="entry name" value="EF_HAND_2"/>
    <property type="match status" value="2"/>
</dbReference>
<dbReference type="InterPro" id="IPR019821">
    <property type="entry name" value="Kinesin_motor_CS"/>
</dbReference>
<gene>
    <name evidence="10" type="ORF">PTSG_01551</name>
</gene>
<dbReference type="GO" id="GO:0005524">
    <property type="term" value="F:ATP binding"/>
    <property type="evidence" value="ECO:0007669"/>
    <property type="project" value="UniProtKB-UniRule"/>
</dbReference>
<feature type="domain" description="EF-hand" evidence="9">
    <location>
        <begin position="34"/>
        <end position="69"/>
    </location>
</feature>
<dbReference type="InterPro" id="IPR027417">
    <property type="entry name" value="P-loop_NTPase"/>
</dbReference>
<dbReference type="GO" id="GO:0005509">
    <property type="term" value="F:calcium ion binding"/>
    <property type="evidence" value="ECO:0007669"/>
    <property type="project" value="InterPro"/>
</dbReference>
<dbReference type="KEGG" id="sre:PTSG_01551"/>
<dbReference type="CDD" id="cd00051">
    <property type="entry name" value="EFh"/>
    <property type="match status" value="1"/>
</dbReference>
<dbReference type="FunCoup" id="F2U0P1">
    <property type="interactions" value="192"/>
</dbReference>
<dbReference type="PANTHER" id="PTHR47972">
    <property type="entry name" value="KINESIN-LIKE PROTEIN KLP-3"/>
    <property type="match status" value="1"/>
</dbReference>
<dbReference type="SUPFAM" id="SSF47473">
    <property type="entry name" value="EF-hand"/>
    <property type="match status" value="1"/>
</dbReference>
<dbReference type="InterPro" id="IPR011992">
    <property type="entry name" value="EF-hand-dom_pair"/>
</dbReference>
<evidence type="ECO:0000256" key="1">
    <source>
        <dbReference type="ARBA" id="ARBA00022741"/>
    </source>
</evidence>
<evidence type="ECO:0000313" key="10">
    <source>
        <dbReference type="EMBL" id="EGD80969.1"/>
    </source>
</evidence>
<dbReference type="PANTHER" id="PTHR47972:SF65">
    <property type="entry name" value="KINESIN-LIKE PROTEIN"/>
    <property type="match status" value="1"/>
</dbReference>
<feature type="domain" description="EF-hand" evidence="9">
    <location>
        <begin position="72"/>
        <end position="107"/>
    </location>
</feature>
<reference evidence="10" key="1">
    <citation type="submission" date="2009-08" db="EMBL/GenBank/DDBJ databases">
        <title>Annotation of Salpingoeca rosetta.</title>
        <authorList>
            <consortium name="The Broad Institute Genome Sequencing Platform"/>
            <person name="Russ C."/>
            <person name="Cuomo C."/>
            <person name="Burger G."/>
            <person name="Gray M.W."/>
            <person name="Holland P.W.H."/>
            <person name="King N."/>
            <person name="Lang F.B.F."/>
            <person name="Roger A.J."/>
            <person name="Ruiz-Trillo I."/>
            <person name="Young S.K."/>
            <person name="Zeng Q."/>
            <person name="Gargeya S."/>
            <person name="Alvarado L."/>
            <person name="Berlin A."/>
            <person name="Chapman S.B."/>
            <person name="Chen Z."/>
            <person name="Freedman E."/>
            <person name="Gellesch M."/>
            <person name="Goldberg J."/>
            <person name="Griggs A."/>
            <person name="Gujja S."/>
            <person name="Heilman E."/>
            <person name="Heiman D."/>
            <person name="Howarth C."/>
            <person name="Mehta T."/>
            <person name="Neiman D."/>
            <person name="Pearson M."/>
            <person name="Roberts A."/>
            <person name="Saif S."/>
            <person name="Shea T."/>
            <person name="Shenoy N."/>
            <person name="Sisk P."/>
            <person name="Stolte C."/>
            <person name="Sykes S."/>
            <person name="White J."/>
            <person name="Yandava C."/>
            <person name="Haas B."/>
            <person name="Nusbaum C."/>
            <person name="Birren B."/>
        </authorList>
    </citation>
    <scope>NUCLEOTIDE SEQUENCE [LARGE SCALE GENOMIC DNA]</scope>
    <source>
        <strain evidence="10">ATCC 50818</strain>
    </source>
</reference>
<keyword evidence="4 5" id="KW-0505">Motor protein</keyword>
<dbReference type="GeneID" id="16078125"/>
<feature type="coiled-coil region" evidence="6">
    <location>
        <begin position="377"/>
        <end position="494"/>
    </location>
</feature>
<keyword evidence="6" id="KW-0175">Coiled coil</keyword>
<name>F2U0P1_SALR5</name>
<keyword evidence="2" id="KW-0106">Calcium</keyword>
<feature type="domain" description="Kinesin motor" evidence="8">
    <location>
        <begin position="551"/>
        <end position="862"/>
    </location>
</feature>
<feature type="binding site" evidence="4">
    <location>
        <begin position="626"/>
        <end position="633"/>
    </location>
    <ligand>
        <name>ATP</name>
        <dbReference type="ChEBI" id="CHEBI:30616"/>
    </ligand>
</feature>
<dbReference type="Pfam" id="PF00225">
    <property type="entry name" value="Kinesin"/>
    <property type="match status" value="1"/>
</dbReference>
<dbReference type="AlphaFoldDB" id="F2U0P1"/>